<sequence>MKKLLSTISLSLALLSPTLHAQQTPTEKLSLEQSILCMKANAPAKWDALVSWVDRSNPQQITVNALAHIAGTPIDKTVPFNVCDAETQAHALLGLTTLIPKNESMWKTLLVRIDDKGNYSVLTDISMARANK</sequence>
<feature type="chain" id="PRO_5020276974" evidence="1">
    <location>
        <begin position="22"/>
        <end position="132"/>
    </location>
</feature>
<comment type="caution">
    <text evidence="2">The sequence shown here is derived from an EMBL/GenBank/DDBJ whole genome shotgun (WGS) entry which is preliminary data.</text>
</comment>
<proteinExistence type="predicted"/>
<organism evidence="2 3">
    <name type="scientific">Hydromonas duriensis</name>
    <dbReference type="NCBI Taxonomy" id="1527608"/>
    <lineage>
        <taxon>Bacteria</taxon>
        <taxon>Pseudomonadati</taxon>
        <taxon>Pseudomonadota</taxon>
        <taxon>Betaproteobacteria</taxon>
        <taxon>Burkholderiales</taxon>
        <taxon>Burkholderiaceae</taxon>
        <taxon>Hydromonas</taxon>
    </lineage>
</organism>
<evidence type="ECO:0000313" key="3">
    <source>
        <dbReference type="Proteomes" id="UP000294480"/>
    </source>
</evidence>
<gene>
    <name evidence="2" type="ORF">DFR44_102110</name>
</gene>
<dbReference type="Proteomes" id="UP000294480">
    <property type="component" value="Unassembled WGS sequence"/>
</dbReference>
<accession>A0A4R6YB24</accession>
<name>A0A4R6YB24_9BURK</name>
<keyword evidence="3" id="KW-1185">Reference proteome</keyword>
<keyword evidence="1" id="KW-0732">Signal</keyword>
<dbReference type="EMBL" id="SNZE01000002">
    <property type="protein sequence ID" value="TDR32811.1"/>
    <property type="molecule type" value="Genomic_DNA"/>
</dbReference>
<evidence type="ECO:0000313" key="2">
    <source>
        <dbReference type="EMBL" id="TDR32811.1"/>
    </source>
</evidence>
<dbReference type="OrthoDB" id="9874053at2"/>
<dbReference type="RefSeq" id="WP_133618983.1">
    <property type="nucleotide sequence ID" value="NZ_SNZE01000002.1"/>
</dbReference>
<evidence type="ECO:0000256" key="1">
    <source>
        <dbReference type="SAM" id="SignalP"/>
    </source>
</evidence>
<feature type="signal peptide" evidence="1">
    <location>
        <begin position="1"/>
        <end position="21"/>
    </location>
</feature>
<dbReference type="AlphaFoldDB" id="A0A4R6YB24"/>
<protein>
    <submittedName>
        <fullName evidence="2">Uncharacterized protein</fullName>
    </submittedName>
</protein>
<reference evidence="2 3" key="1">
    <citation type="submission" date="2019-03" db="EMBL/GenBank/DDBJ databases">
        <title>Genomic Encyclopedia of Type Strains, Phase IV (KMG-IV): sequencing the most valuable type-strain genomes for metagenomic binning, comparative biology and taxonomic classification.</title>
        <authorList>
            <person name="Goeker M."/>
        </authorList>
    </citation>
    <scope>NUCLEOTIDE SEQUENCE [LARGE SCALE GENOMIC DNA]</scope>
    <source>
        <strain evidence="2 3">DSM 102852</strain>
    </source>
</reference>